<reference evidence="2 3" key="1">
    <citation type="submission" date="2020-08" db="EMBL/GenBank/DDBJ databases">
        <title>Genomic Encyclopedia of Type Strains, Phase III (KMG-III): the genomes of soil and plant-associated and newly described type strains.</title>
        <authorList>
            <person name="Whitman W."/>
        </authorList>
    </citation>
    <scope>NUCLEOTIDE SEQUENCE [LARGE SCALE GENOMIC DNA]</scope>
    <source>
        <strain evidence="2 3">CECT 3226</strain>
    </source>
</reference>
<comment type="caution">
    <text evidence="2">The sequence shown here is derived from an EMBL/GenBank/DDBJ whole genome shotgun (WGS) entry which is preliminary data.</text>
</comment>
<feature type="region of interest" description="Disordered" evidence="1">
    <location>
        <begin position="49"/>
        <end position="148"/>
    </location>
</feature>
<feature type="compositionally biased region" description="Low complexity" evidence="1">
    <location>
        <begin position="121"/>
        <end position="138"/>
    </location>
</feature>
<dbReference type="EMBL" id="JACHJE010000005">
    <property type="protein sequence ID" value="MBB5125670.1"/>
    <property type="molecule type" value="Genomic_DNA"/>
</dbReference>
<name>A0A7W8BLV0_9ACTN</name>
<accession>A0A7W8BLV0</accession>
<gene>
    <name evidence="2" type="ORF">FHS32_002404</name>
</gene>
<dbReference type="AlphaFoldDB" id="A0A7W8BLV0"/>
<evidence type="ECO:0000313" key="3">
    <source>
        <dbReference type="Proteomes" id="UP000568022"/>
    </source>
</evidence>
<evidence type="ECO:0000313" key="2">
    <source>
        <dbReference type="EMBL" id="MBB5125670.1"/>
    </source>
</evidence>
<sequence length="148" mass="15063">MTTDRRGRAARFPLGAARFPFRAVAALAALAAVLLTAGFTTGTALVPTAPAPATAPFSPASPSPATYSTDTRPYSDDAYVGARTLLARPERDTGERTGFAGPLPFTAAHTPPIPPRPARPAPVAGHAPPAAAHMPFDPGRAPPTASST</sequence>
<keyword evidence="3" id="KW-1185">Reference proteome</keyword>
<feature type="compositionally biased region" description="Pro residues" evidence="1">
    <location>
        <begin position="111"/>
        <end position="120"/>
    </location>
</feature>
<feature type="compositionally biased region" description="Low complexity" evidence="1">
    <location>
        <begin position="49"/>
        <end position="69"/>
    </location>
</feature>
<evidence type="ECO:0000256" key="1">
    <source>
        <dbReference type="SAM" id="MobiDB-lite"/>
    </source>
</evidence>
<organism evidence="2 3">
    <name type="scientific">Streptomyces griseoloalbus</name>
    <dbReference type="NCBI Taxonomy" id="67303"/>
    <lineage>
        <taxon>Bacteria</taxon>
        <taxon>Bacillati</taxon>
        <taxon>Actinomycetota</taxon>
        <taxon>Actinomycetes</taxon>
        <taxon>Kitasatosporales</taxon>
        <taxon>Streptomycetaceae</taxon>
        <taxon>Streptomyces</taxon>
    </lineage>
</organism>
<proteinExistence type="predicted"/>
<protein>
    <submittedName>
        <fullName evidence="2">Uncharacterized protein</fullName>
    </submittedName>
</protein>
<dbReference type="Proteomes" id="UP000568022">
    <property type="component" value="Unassembled WGS sequence"/>
</dbReference>